<evidence type="ECO:0000256" key="1">
    <source>
        <dbReference type="ARBA" id="ARBA00004127"/>
    </source>
</evidence>
<dbReference type="PANTHER" id="PTHR23501">
    <property type="entry name" value="MAJOR FACILITATOR SUPERFAMILY"/>
    <property type="match status" value="1"/>
</dbReference>
<comment type="caution">
    <text evidence="8">The sequence shown here is derived from an EMBL/GenBank/DDBJ whole genome shotgun (WGS) entry which is preliminary data.</text>
</comment>
<dbReference type="GO" id="GO:0000329">
    <property type="term" value="C:fungal-type vacuole membrane"/>
    <property type="evidence" value="ECO:0007669"/>
    <property type="project" value="TreeGrafter"/>
</dbReference>
<feature type="domain" description="Major facilitator superfamily (MFS) profile" evidence="7">
    <location>
        <begin position="49"/>
        <end position="181"/>
    </location>
</feature>
<organism evidence="8 9">
    <name type="scientific">Sparassis crispa</name>
    <dbReference type="NCBI Taxonomy" id="139825"/>
    <lineage>
        <taxon>Eukaryota</taxon>
        <taxon>Fungi</taxon>
        <taxon>Dikarya</taxon>
        <taxon>Basidiomycota</taxon>
        <taxon>Agaricomycotina</taxon>
        <taxon>Agaricomycetes</taxon>
        <taxon>Polyporales</taxon>
        <taxon>Sparassidaceae</taxon>
        <taxon>Sparassis</taxon>
    </lineage>
</organism>
<evidence type="ECO:0000256" key="4">
    <source>
        <dbReference type="ARBA" id="ARBA00022989"/>
    </source>
</evidence>
<keyword evidence="5 6" id="KW-0472">Membrane</keyword>
<dbReference type="Pfam" id="PF07690">
    <property type="entry name" value="MFS_1"/>
    <property type="match status" value="1"/>
</dbReference>
<dbReference type="InterPro" id="IPR020846">
    <property type="entry name" value="MFS_dom"/>
</dbReference>
<evidence type="ECO:0000313" key="9">
    <source>
        <dbReference type="Proteomes" id="UP000287166"/>
    </source>
</evidence>
<dbReference type="EMBL" id="BFAD01000004">
    <property type="protein sequence ID" value="GBE82864.1"/>
    <property type="molecule type" value="Genomic_DNA"/>
</dbReference>
<dbReference type="PROSITE" id="PS50850">
    <property type="entry name" value="MFS"/>
    <property type="match status" value="1"/>
</dbReference>
<dbReference type="SUPFAM" id="SSF103473">
    <property type="entry name" value="MFS general substrate transporter"/>
    <property type="match status" value="1"/>
</dbReference>
<dbReference type="GeneID" id="38779781"/>
<dbReference type="STRING" id="139825.A0A401GL42"/>
<dbReference type="Proteomes" id="UP000287166">
    <property type="component" value="Unassembled WGS sequence"/>
</dbReference>
<keyword evidence="4 6" id="KW-1133">Transmembrane helix</keyword>
<dbReference type="InterPro" id="IPR036259">
    <property type="entry name" value="MFS_trans_sf"/>
</dbReference>
<sequence>MTFRSDSEREPLLQASVVQPGAAEETNEDLKEATKVGPLEISRSTRYGILAGIWTATFLSSLNTTLVATLLPSISSEFSKSHQASWLGTAYLLATCTFTPLYGRLCNVLGRRGANQTAVFFAALGTAACGISGDMEVLIAARFVRPSHILLSFGLNADFDVHLACRLGWRGYLHHCNNNHE</sequence>
<dbReference type="GO" id="GO:0015174">
    <property type="term" value="F:basic amino acid transmembrane transporter activity"/>
    <property type="evidence" value="ECO:0007669"/>
    <property type="project" value="TreeGrafter"/>
</dbReference>
<dbReference type="GO" id="GO:0005886">
    <property type="term" value="C:plasma membrane"/>
    <property type="evidence" value="ECO:0007669"/>
    <property type="project" value="TreeGrafter"/>
</dbReference>
<comment type="subcellular location">
    <subcellularLocation>
        <location evidence="1">Endomembrane system</location>
        <topology evidence="1">Multi-pass membrane protein</topology>
    </subcellularLocation>
</comment>
<feature type="transmembrane region" description="Helical" evidence="6">
    <location>
        <begin position="83"/>
        <end position="102"/>
    </location>
</feature>
<dbReference type="OrthoDB" id="3437016at2759"/>
<dbReference type="Gene3D" id="1.20.1250.20">
    <property type="entry name" value="MFS general substrate transporter like domains"/>
    <property type="match status" value="1"/>
</dbReference>
<gene>
    <name evidence="8" type="ORF">SCP_0412510</name>
</gene>
<keyword evidence="3 6" id="KW-0812">Transmembrane</keyword>
<reference evidence="8 9" key="1">
    <citation type="journal article" date="2018" name="Sci. Rep.">
        <title>Genome sequence of the cauliflower mushroom Sparassis crispa (Hanabiratake) and its association with beneficial usage.</title>
        <authorList>
            <person name="Kiyama R."/>
            <person name="Furutani Y."/>
            <person name="Kawaguchi K."/>
            <person name="Nakanishi T."/>
        </authorList>
    </citation>
    <scope>NUCLEOTIDE SEQUENCE [LARGE SCALE GENOMIC DNA]</scope>
</reference>
<dbReference type="PANTHER" id="PTHR23501:SF191">
    <property type="entry name" value="VACUOLAR BASIC AMINO ACID TRANSPORTER 4"/>
    <property type="match status" value="1"/>
</dbReference>
<dbReference type="AlphaFoldDB" id="A0A401GL42"/>
<proteinExistence type="predicted"/>
<evidence type="ECO:0000256" key="2">
    <source>
        <dbReference type="ARBA" id="ARBA00022448"/>
    </source>
</evidence>
<evidence type="ECO:0000259" key="7">
    <source>
        <dbReference type="PROSITE" id="PS50850"/>
    </source>
</evidence>
<keyword evidence="2" id="KW-0813">Transport</keyword>
<dbReference type="InParanoid" id="A0A401GL42"/>
<feature type="transmembrane region" description="Helical" evidence="6">
    <location>
        <begin position="47"/>
        <end position="71"/>
    </location>
</feature>
<keyword evidence="9" id="KW-1185">Reference proteome</keyword>
<evidence type="ECO:0000256" key="5">
    <source>
        <dbReference type="ARBA" id="ARBA00023136"/>
    </source>
</evidence>
<name>A0A401GL42_9APHY</name>
<evidence type="ECO:0000256" key="6">
    <source>
        <dbReference type="SAM" id="Phobius"/>
    </source>
</evidence>
<protein>
    <recommendedName>
        <fullName evidence="7">Major facilitator superfamily (MFS) profile domain-containing protein</fullName>
    </recommendedName>
</protein>
<accession>A0A401GL42</accession>
<dbReference type="GO" id="GO:0012505">
    <property type="term" value="C:endomembrane system"/>
    <property type="evidence" value="ECO:0007669"/>
    <property type="project" value="UniProtKB-SubCell"/>
</dbReference>
<dbReference type="RefSeq" id="XP_027613777.1">
    <property type="nucleotide sequence ID" value="XM_027757976.1"/>
</dbReference>
<evidence type="ECO:0000313" key="8">
    <source>
        <dbReference type="EMBL" id="GBE82864.1"/>
    </source>
</evidence>
<dbReference type="InterPro" id="IPR011701">
    <property type="entry name" value="MFS"/>
</dbReference>
<evidence type="ECO:0000256" key="3">
    <source>
        <dbReference type="ARBA" id="ARBA00022692"/>
    </source>
</evidence>